<name>A0A6S6PB43_ACEAC</name>
<reference evidence="1 2" key="1">
    <citation type="submission" date="2020-07" db="EMBL/GenBank/DDBJ databases">
        <title>Complete Genome Sequence of an acetic acid bacterium, Acetobacter aceti JCM20276.</title>
        <authorList>
            <person name="Hirose Y."/>
            <person name="Mihara H."/>
        </authorList>
    </citation>
    <scope>NUCLEOTIDE SEQUENCE [LARGE SCALE GENOMIC DNA]</scope>
    <source>
        <strain evidence="1 2">JCM20276</strain>
    </source>
</reference>
<dbReference type="Proteomes" id="UP000515220">
    <property type="component" value="Chromosome"/>
</dbReference>
<sequence length="174" mass="19075">MFEKRVPPAGQKRAEIASPIWGDADKTQRVRQAVCDHLSDRGGFFLAVGGDQQGIRTTKMLQAGLYAVFQNVRVKGVDDNSNPGEGSREGGQARRNRRLSVIVQQLVMHAFNNPAFLNAVRQVMHQRVVRAGPEMPALFQVTGCVEQGAGITLASCAFGQEMPDEIIRLPFTGR</sequence>
<protein>
    <submittedName>
        <fullName evidence="1">Uncharacterized protein</fullName>
    </submittedName>
</protein>
<dbReference type="EMBL" id="AP023326">
    <property type="protein sequence ID" value="BCI65987.1"/>
    <property type="molecule type" value="Genomic_DNA"/>
</dbReference>
<accession>A0A6S6PB43</accession>
<evidence type="ECO:0000313" key="1">
    <source>
        <dbReference type="EMBL" id="BCI65987.1"/>
    </source>
</evidence>
<organism evidence="1 2">
    <name type="scientific">Acetobacter aceti</name>
    <dbReference type="NCBI Taxonomy" id="435"/>
    <lineage>
        <taxon>Bacteria</taxon>
        <taxon>Pseudomonadati</taxon>
        <taxon>Pseudomonadota</taxon>
        <taxon>Alphaproteobacteria</taxon>
        <taxon>Acetobacterales</taxon>
        <taxon>Acetobacteraceae</taxon>
        <taxon>Acetobacter</taxon>
        <taxon>Acetobacter subgen. Acetobacter</taxon>
    </lineage>
</organism>
<evidence type="ECO:0000313" key="2">
    <source>
        <dbReference type="Proteomes" id="UP000515220"/>
    </source>
</evidence>
<gene>
    <name evidence="1" type="ORF">AAJCM20276_06110</name>
</gene>
<dbReference type="AlphaFoldDB" id="A0A6S6PB43"/>
<proteinExistence type="predicted"/>